<reference evidence="3 4" key="1">
    <citation type="submission" date="2015-09" db="EMBL/GenBank/DDBJ databases">
        <title>Draft genome of the scarab beetle Oryctes borbonicus.</title>
        <authorList>
            <person name="Meyer J.M."/>
            <person name="Markov G.V."/>
            <person name="Baskaran P."/>
            <person name="Herrmann M."/>
            <person name="Sommer R.J."/>
            <person name="Roedelsperger C."/>
        </authorList>
    </citation>
    <scope>NUCLEOTIDE SEQUENCE [LARGE SCALE GENOMIC DNA]</scope>
    <source>
        <strain evidence="3">OB123</strain>
        <tissue evidence="3">Whole animal</tissue>
    </source>
</reference>
<feature type="coiled-coil region" evidence="1">
    <location>
        <begin position="589"/>
        <end position="679"/>
    </location>
</feature>
<gene>
    <name evidence="3" type="ORF">AMK59_8232</name>
</gene>
<dbReference type="AlphaFoldDB" id="A0A0T6AZ57"/>
<dbReference type="EMBL" id="LJIG01022520">
    <property type="protein sequence ID" value="KRT80141.1"/>
    <property type="molecule type" value="Genomic_DNA"/>
</dbReference>
<proteinExistence type="predicted"/>
<sequence length="839" mass="97408">MSATYYTAQNHTIEDPMKKTEIIELHTPRKTVMKSNEVRSSSPSPRRVNIESAQAAEDLQNVVHDLNESVSRIMEKTPNEKACREKIAKLEAQLHAIRNFERLHDKKADSSLNLPEIDLQALKQKELEIELERQKRDREVENLKLTIHELEKLLQNKEENSVNLQSAVDLYLNSINVLEQSEDRYKNEVTQQRATISNLQEALVATKQQLDELRERCQKDLEEKLILLDILDVSLSDLEKQCYHYYNQCIDSTATINYLRDQLLDVEVEKFDLLQDVLVLEARLLKYQQVSKQYEGKYLGQECSEYCIKQNESVVTLAQDTICYTEDLQCQMAVLETALKREQKINIVQTSRIEELQNIIGAKNIEISRVNDAYQDGKAKLDAALAKSKNLEDAIRELQEQLNEMEMDSMYLDEKSDICHGELDICLNSLQSVKLKLRAQCKAMCQKMQEYSQLQADCKIHANNAEMFKRDLENTRIRCRDEIIELKHNLRDLKEKLNHAEDKIDALNREVKQSQNLLVEASHHEAKIKQDFHMREKQLTEKVHSAQAEEMRLLDVVTQLEQQIVNMKIELDSKGVQLESAKQTILRMNSDALMKQQHTQEEMNKLKNEINTLLQQQGAQKADNERLLQQIECMKCCIRQNESDNQSIKARLEKCMEDLKNAEQEKNFLEQRNVALMATLDKMQTTIQTKSESIAHMEVELIDVKTSRDEICTESRNVVYNVRAWLEEQKKINEELKDKLQKKNALIARYENERRKNKCDCTSCPGYPRQRAGEHQPNYFENNVPPLSRSPWSLDSRGSGSESPTSSVSSTAADWYEYEQVGYGAIIEEPTAELWIHRV</sequence>
<feature type="coiled-coil region" evidence="1">
    <location>
        <begin position="381"/>
        <end position="415"/>
    </location>
</feature>
<evidence type="ECO:0000256" key="1">
    <source>
        <dbReference type="SAM" id="Coils"/>
    </source>
</evidence>
<keyword evidence="4" id="KW-1185">Reference proteome</keyword>
<dbReference type="Proteomes" id="UP000051574">
    <property type="component" value="Unassembled WGS sequence"/>
</dbReference>
<feature type="coiled-coil region" evidence="1">
    <location>
        <begin position="117"/>
        <end position="223"/>
    </location>
</feature>
<evidence type="ECO:0000256" key="2">
    <source>
        <dbReference type="SAM" id="MobiDB-lite"/>
    </source>
</evidence>
<feature type="compositionally biased region" description="Low complexity" evidence="2">
    <location>
        <begin position="796"/>
        <end position="809"/>
    </location>
</feature>
<feature type="coiled-coil region" evidence="1">
    <location>
        <begin position="722"/>
        <end position="756"/>
    </location>
</feature>
<evidence type="ECO:0000313" key="4">
    <source>
        <dbReference type="Proteomes" id="UP000051574"/>
    </source>
</evidence>
<protein>
    <submittedName>
        <fullName evidence="3">Uncharacterized protein</fullName>
    </submittedName>
</protein>
<feature type="coiled-coil region" evidence="1">
    <location>
        <begin position="469"/>
        <end position="524"/>
    </location>
</feature>
<name>A0A0T6AZ57_9SCAR</name>
<comment type="caution">
    <text evidence="3">The sequence shown here is derived from an EMBL/GenBank/DDBJ whole genome shotgun (WGS) entry which is preliminary data.</text>
</comment>
<feature type="non-terminal residue" evidence="3">
    <location>
        <position position="839"/>
    </location>
</feature>
<evidence type="ECO:0000313" key="3">
    <source>
        <dbReference type="EMBL" id="KRT80141.1"/>
    </source>
</evidence>
<organism evidence="3 4">
    <name type="scientific">Oryctes borbonicus</name>
    <dbReference type="NCBI Taxonomy" id="1629725"/>
    <lineage>
        <taxon>Eukaryota</taxon>
        <taxon>Metazoa</taxon>
        <taxon>Ecdysozoa</taxon>
        <taxon>Arthropoda</taxon>
        <taxon>Hexapoda</taxon>
        <taxon>Insecta</taxon>
        <taxon>Pterygota</taxon>
        <taxon>Neoptera</taxon>
        <taxon>Endopterygota</taxon>
        <taxon>Coleoptera</taxon>
        <taxon>Polyphaga</taxon>
        <taxon>Scarabaeiformia</taxon>
        <taxon>Scarabaeidae</taxon>
        <taxon>Dynastinae</taxon>
        <taxon>Oryctes</taxon>
    </lineage>
</organism>
<keyword evidence="1" id="KW-0175">Coiled coil</keyword>
<feature type="region of interest" description="Disordered" evidence="2">
    <location>
        <begin position="790"/>
        <end position="809"/>
    </location>
</feature>
<dbReference type="OrthoDB" id="6350415at2759"/>
<accession>A0A0T6AZ57</accession>